<evidence type="ECO:0000256" key="1">
    <source>
        <dbReference type="SAM" id="MobiDB-lite"/>
    </source>
</evidence>
<dbReference type="InParanoid" id="A0A2P5EKX0"/>
<gene>
    <name evidence="2" type="ORF">TorRG33x02_180580</name>
</gene>
<name>A0A2P5EKX0_TREOI</name>
<sequence length="70" mass="7471">MPSNQKNSISNPNRGTEDESDESSQASGEEGRDRGGRRGGAGRRSFSCMGGSDDGEDSDDHRHENDQGSI</sequence>
<organism evidence="2 3">
    <name type="scientific">Trema orientale</name>
    <name type="common">Charcoal tree</name>
    <name type="synonym">Celtis orientalis</name>
    <dbReference type="NCBI Taxonomy" id="63057"/>
    <lineage>
        <taxon>Eukaryota</taxon>
        <taxon>Viridiplantae</taxon>
        <taxon>Streptophyta</taxon>
        <taxon>Embryophyta</taxon>
        <taxon>Tracheophyta</taxon>
        <taxon>Spermatophyta</taxon>
        <taxon>Magnoliopsida</taxon>
        <taxon>eudicotyledons</taxon>
        <taxon>Gunneridae</taxon>
        <taxon>Pentapetalae</taxon>
        <taxon>rosids</taxon>
        <taxon>fabids</taxon>
        <taxon>Rosales</taxon>
        <taxon>Cannabaceae</taxon>
        <taxon>Trema</taxon>
    </lineage>
</organism>
<dbReference type="EMBL" id="JXTC01000136">
    <property type="protein sequence ID" value="PON86184.1"/>
    <property type="molecule type" value="Genomic_DNA"/>
</dbReference>
<protein>
    <submittedName>
        <fullName evidence="2">Uncharacterized protein</fullName>
    </submittedName>
</protein>
<feature type="compositionally biased region" description="Basic and acidic residues" evidence="1">
    <location>
        <begin position="59"/>
        <end position="70"/>
    </location>
</feature>
<feature type="compositionally biased region" description="Polar residues" evidence="1">
    <location>
        <begin position="1"/>
        <end position="14"/>
    </location>
</feature>
<accession>A0A2P5EKX0</accession>
<dbReference type="AlphaFoldDB" id="A0A2P5EKX0"/>
<keyword evidence="3" id="KW-1185">Reference proteome</keyword>
<evidence type="ECO:0000313" key="2">
    <source>
        <dbReference type="EMBL" id="PON86184.1"/>
    </source>
</evidence>
<feature type="region of interest" description="Disordered" evidence="1">
    <location>
        <begin position="1"/>
        <end position="70"/>
    </location>
</feature>
<comment type="caution">
    <text evidence="2">The sequence shown here is derived from an EMBL/GenBank/DDBJ whole genome shotgun (WGS) entry which is preliminary data.</text>
</comment>
<dbReference type="Proteomes" id="UP000237000">
    <property type="component" value="Unassembled WGS sequence"/>
</dbReference>
<proteinExistence type="predicted"/>
<evidence type="ECO:0000313" key="3">
    <source>
        <dbReference type="Proteomes" id="UP000237000"/>
    </source>
</evidence>
<reference evidence="3" key="1">
    <citation type="submission" date="2016-06" db="EMBL/GenBank/DDBJ databases">
        <title>Parallel loss of symbiosis genes in relatives of nitrogen-fixing non-legume Parasponia.</title>
        <authorList>
            <person name="Van Velzen R."/>
            <person name="Holmer R."/>
            <person name="Bu F."/>
            <person name="Rutten L."/>
            <person name="Van Zeijl A."/>
            <person name="Liu W."/>
            <person name="Santuari L."/>
            <person name="Cao Q."/>
            <person name="Sharma T."/>
            <person name="Shen D."/>
            <person name="Roswanjaya Y."/>
            <person name="Wardhani T."/>
            <person name="Kalhor M.S."/>
            <person name="Jansen J."/>
            <person name="Van den Hoogen J."/>
            <person name="Gungor B."/>
            <person name="Hartog M."/>
            <person name="Hontelez J."/>
            <person name="Verver J."/>
            <person name="Yang W.-C."/>
            <person name="Schijlen E."/>
            <person name="Repin R."/>
            <person name="Schilthuizen M."/>
            <person name="Schranz E."/>
            <person name="Heidstra R."/>
            <person name="Miyata K."/>
            <person name="Fedorova E."/>
            <person name="Kohlen W."/>
            <person name="Bisseling T."/>
            <person name="Smit S."/>
            <person name="Geurts R."/>
        </authorList>
    </citation>
    <scope>NUCLEOTIDE SEQUENCE [LARGE SCALE GENOMIC DNA]</scope>
    <source>
        <strain evidence="3">cv. RG33-2</strain>
    </source>
</reference>